<dbReference type="InParanoid" id="A0A251THE9"/>
<keyword evidence="1" id="KW-0812">Transmembrane</keyword>
<protein>
    <submittedName>
        <fullName evidence="3">Uncharacterized protein</fullName>
    </submittedName>
</protein>
<keyword evidence="4" id="KW-1185">Reference proteome</keyword>
<name>A0A251THE9_HELAN</name>
<evidence type="ECO:0000256" key="1">
    <source>
        <dbReference type="SAM" id="Phobius"/>
    </source>
</evidence>
<proteinExistence type="predicted"/>
<evidence type="ECO:0000313" key="4">
    <source>
        <dbReference type="Proteomes" id="UP000215914"/>
    </source>
</evidence>
<organism evidence="3 4">
    <name type="scientific">Helianthus annuus</name>
    <name type="common">Common sunflower</name>
    <dbReference type="NCBI Taxonomy" id="4232"/>
    <lineage>
        <taxon>Eukaryota</taxon>
        <taxon>Viridiplantae</taxon>
        <taxon>Streptophyta</taxon>
        <taxon>Embryophyta</taxon>
        <taxon>Tracheophyta</taxon>
        <taxon>Spermatophyta</taxon>
        <taxon>Magnoliopsida</taxon>
        <taxon>eudicotyledons</taxon>
        <taxon>Gunneridae</taxon>
        <taxon>Pentapetalae</taxon>
        <taxon>asterids</taxon>
        <taxon>campanulids</taxon>
        <taxon>Asterales</taxon>
        <taxon>Asteraceae</taxon>
        <taxon>Asteroideae</taxon>
        <taxon>Heliantheae alliance</taxon>
        <taxon>Heliantheae</taxon>
        <taxon>Helianthus</taxon>
    </lineage>
</organism>
<dbReference type="Proteomes" id="UP000215914">
    <property type="component" value="Chromosome 10"/>
</dbReference>
<dbReference type="EMBL" id="CM007899">
    <property type="protein sequence ID" value="OTG10324.1"/>
    <property type="molecule type" value="Genomic_DNA"/>
</dbReference>
<dbReference type="EMBL" id="MNCJ02000325">
    <property type="protein sequence ID" value="KAF5785426.1"/>
    <property type="molecule type" value="Genomic_DNA"/>
</dbReference>
<accession>A0A251THE9</accession>
<keyword evidence="1" id="KW-1133">Transmembrane helix</keyword>
<evidence type="ECO:0000313" key="2">
    <source>
        <dbReference type="EMBL" id="KAF5785426.1"/>
    </source>
</evidence>
<reference evidence="2 4" key="1">
    <citation type="journal article" date="2017" name="Nature">
        <title>The sunflower genome provides insights into oil metabolism, flowering and Asterid evolution.</title>
        <authorList>
            <person name="Badouin H."/>
            <person name="Gouzy J."/>
            <person name="Grassa C.J."/>
            <person name="Murat F."/>
            <person name="Staton S.E."/>
            <person name="Cottret L."/>
            <person name="Lelandais-Briere C."/>
            <person name="Owens G.L."/>
            <person name="Carrere S."/>
            <person name="Mayjonade B."/>
            <person name="Legrand L."/>
            <person name="Gill N."/>
            <person name="Kane N.C."/>
            <person name="Bowers J.E."/>
            <person name="Hubner S."/>
            <person name="Bellec A."/>
            <person name="Berard A."/>
            <person name="Berges H."/>
            <person name="Blanchet N."/>
            <person name="Boniface M.C."/>
            <person name="Brunel D."/>
            <person name="Catrice O."/>
            <person name="Chaidir N."/>
            <person name="Claudel C."/>
            <person name="Donnadieu C."/>
            <person name="Faraut T."/>
            <person name="Fievet G."/>
            <person name="Helmstetter N."/>
            <person name="King M."/>
            <person name="Knapp S.J."/>
            <person name="Lai Z."/>
            <person name="Le Paslier M.C."/>
            <person name="Lippi Y."/>
            <person name="Lorenzon L."/>
            <person name="Mandel J.R."/>
            <person name="Marage G."/>
            <person name="Marchand G."/>
            <person name="Marquand E."/>
            <person name="Bret-Mestries E."/>
            <person name="Morien E."/>
            <person name="Nambeesan S."/>
            <person name="Nguyen T."/>
            <person name="Pegot-Espagnet P."/>
            <person name="Pouilly N."/>
            <person name="Raftis F."/>
            <person name="Sallet E."/>
            <person name="Schiex T."/>
            <person name="Thomas J."/>
            <person name="Vandecasteele C."/>
            <person name="Vares D."/>
            <person name="Vear F."/>
            <person name="Vautrin S."/>
            <person name="Crespi M."/>
            <person name="Mangin B."/>
            <person name="Burke J.M."/>
            <person name="Salse J."/>
            <person name="Munos S."/>
            <person name="Vincourt P."/>
            <person name="Rieseberg L.H."/>
            <person name="Langlade N.B."/>
        </authorList>
    </citation>
    <scope>NUCLEOTIDE SEQUENCE [LARGE SCALE GENOMIC DNA]</scope>
    <source>
        <strain evidence="4">cv. SF193</strain>
        <tissue evidence="2">Leaves</tissue>
    </source>
</reference>
<evidence type="ECO:0000313" key="3">
    <source>
        <dbReference type="EMBL" id="OTG10324.1"/>
    </source>
</evidence>
<sequence length="74" mass="7836">MSLACSFLGSRLGLQLSSFGLQLARVAFSLKGVRAAVVCIRASSALFSIILCLLILCSSQVKYMRLLGLIVSGL</sequence>
<gene>
    <name evidence="3" type="ORF">HannXRQ_Chr10g0286341</name>
    <name evidence="2" type="ORF">HanXRQr2_Chr10g0428531</name>
</gene>
<keyword evidence="1" id="KW-0472">Membrane</keyword>
<reference evidence="2" key="3">
    <citation type="submission" date="2020-06" db="EMBL/GenBank/DDBJ databases">
        <title>Helianthus annuus Genome sequencing and assembly Release 2.</title>
        <authorList>
            <person name="Gouzy J."/>
            <person name="Langlade N."/>
            <person name="Munos S."/>
        </authorList>
    </citation>
    <scope>NUCLEOTIDE SEQUENCE</scope>
    <source>
        <tissue evidence="2">Leaves</tissue>
    </source>
</reference>
<feature type="transmembrane region" description="Helical" evidence="1">
    <location>
        <begin position="33"/>
        <end position="56"/>
    </location>
</feature>
<dbReference type="Gramene" id="mRNA:HanXRQr2_Chr10g0428531">
    <property type="protein sequence ID" value="CDS:HanXRQr2_Chr10g0428531.1"/>
    <property type="gene ID" value="HanXRQr2_Chr10g0428531"/>
</dbReference>
<reference evidence="3" key="2">
    <citation type="submission" date="2017-02" db="EMBL/GenBank/DDBJ databases">
        <title>Sunflower complete genome.</title>
        <authorList>
            <person name="Langlade N."/>
            <person name="Munos S."/>
        </authorList>
    </citation>
    <scope>NUCLEOTIDE SEQUENCE [LARGE SCALE GENOMIC DNA]</scope>
    <source>
        <tissue evidence="3">Leaves</tissue>
    </source>
</reference>
<dbReference type="AlphaFoldDB" id="A0A251THE9"/>